<proteinExistence type="predicted"/>
<dbReference type="Proteomes" id="UP000184080">
    <property type="component" value="Unassembled WGS sequence"/>
</dbReference>
<evidence type="ECO:0000313" key="6">
    <source>
        <dbReference type="Proteomes" id="UP000184080"/>
    </source>
</evidence>
<evidence type="ECO:0000256" key="4">
    <source>
        <dbReference type="ARBA" id="ARBA00048574"/>
    </source>
</evidence>
<dbReference type="NCBIfam" id="TIGR03124">
    <property type="entry name" value="citrate_citX"/>
    <property type="match status" value="1"/>
</dbReference>
<dbReference type="RefSeq" id="WP_178140754.1">
    <property type="nucleotide sequence ID" value="NZ_FQZO01000007.1"/>
</dbReference>
<organism evidence="5 6">
    <name type="scientific">Clostridium amylolyticum</name>
    <dbReference type="NCBI Taxonomy" id="1121298"/>
    <lineage>
        <taxon>Bacteria</taxon>
        <taxon>Bacillati</taxon>
        <taxon>Bacillota</taxon>
        <taxon>Clostridia</taxon>
        <taxon>Eubacteriales</taxon>
        <taxon>Clostridiaceae</taxon>
        <taxon>Clostridium</taxon>
    </lineage>
</organism>
<keyword evidence="2" id="KW-0808">Transferase</keyword>
<evidence type="ECO:0000256" key="2">
    <source>
        <dbReference type="ARBA" id="ARBA00022679"/>
    </source>
</evidence>
<dbReference type="Pfam" id="PF03802">
    <property type="entry name" value="CitX"/>
    <property type="match status" value="1"/>
</dbReference>
<dbReference type="GO" id="GO:0050519">
    <property type="term" value="F:holo-citrate lyase synthase activity"/>
    <property type="evidence" value="ECO:0007669"/>
    <property type="project" value="UniProtKB-EC"/>
</dbReference>
<gene>
    <name evidence="5" type="ORF">SAMN05444401_3828</name>
</gene>
<reference evidence="5 6" key="1">
    <citation type="submission" date="2016-11" db="EMBL/GenBank/DDBJ databases">
        <authorList>
            <person name="Jaros S."/>
            <person name="Januszkiewicz K."/>
            <person name="Wedrychowicz H."/>
        </authorList>
    </citation>
    <scope>NUCLEOTIDE SEQUENCE [LARGE SCALE GENOMIC DNA]</scope>
    <source>
        <strain evidence="5 6">DSM 21864</strain>
    </source>
</reference>
<dbReference type="EMBL" id="FQZO01000007">
    <property type="protein sequence ID" value="SHJ76118.1"/>
    <property type="molecule type" value="Genomic_DNA"/>
</dbReference>
<dbReference type="GO" id="GO:0051191">
    <property type="term" value="P:prosthetic group biosynthetic process"/>
    <property type="evidence" value="ECO:0007669"/>
    <property type="project" value="InterPro"/>
</dbReference>
<accession>A0A1M6LY29</accession>
<dbReference type="NCBIfam" id="NF002383">
    <property type="entry name" value="PRK01392.1"/>
    <property type="match status" value="1"/>
</dbReference>
<evidence type="ECO:0000256" key="3">
    <source>
        <dbReference type="ARBA" id="ARBA00022695"/>
    </source>
</evidence>
<keyword evidence="3" id="KW-0548">Nucleotidyltransferase</keyword>
<dbReference type="EC" id="2.7.7.61" evidence="1"/>
<evidence type="ECO:0000313" key="5">
    <source>
        <dbReference type="EMBL" id="SHJ76118.1"/>
    </source>
</evidence>
<protein>
    <recommendedName>
        <fullName evidence="1">citrate lyase holo-[acyl-carrier protein] synthase</fullName>
        <ecNumber evidence="1">2.7.7.61</ecNumber>
    </recommendedName>
</protein>
<sequence length="181" mass="21156">MGIYFQGEEQSLQDILKAREIRQQRQRYLLNNFGNTLVSFKLNIPGPVKYNPLIKSIFDEGIKEFKIAIKNNQAKIIVEEVSYTNSGPEYFAILEKEAKALKSITIEIEDKHPLGRVYDFDVWEGLEHQLSREEMGMSPRECLLCHQNAFFCSRSRNHSVKELIYKIEDMALEYFNSIKNN</sequence>
<dbReference type="AlphaFoldDB" id="A0A1M6LY29"/>
<dbReference type="STRING" id="1121298.SAMN05444401_3828"/>
<comment type="catalytic activity">
    <reaction evidence="4">
        <text>apo-[citrate lyase ACP] + 2'-(5''-triphospho-alpha-D-ribosyl)-3'-dephospho-CoA = holo-[citrate lyase ACP] + diphosphate</text>
        <dbReference type="Rhea" id="RHEA:16333"/>
        <dbReference type="Rhea" id="RHEA-COMP:10157"/>
        <dbReference type="Rhea" id="RHEA-COMP:10158"/>
        <dbReference type="ChEBI" id="CHEBI:29999"/>
        <dbReference type="ChEBI" id="CHEBI:33019"/>
        <dbReference type="ChEBI" id="CHEBI:61378"/>
        <dbReference type="ChEBI" id="CHEBI:82683"/>
        <dbReference type="EC" id="2.7.7.61"/>
    </reaction>
</comment>
<dbReference type="InterPro" id="IPR005551">
    <property type="entry name" value="CitX"/>
</dbReference>
<keyword evidence="6" id="KW-1185">Reference proteome</keyword>
<evidence type="ECO:0000256" key="1">
    <source>
        <dbReference type="ARBA" id="ARBA00012524"/>
    </source>
</evidence>
<name>A0A1M6LY29_9CLOT</name>